<name>A0A8S5Q909_9CAUD</name>
<dbReference type="EMBL" id="BK015597">
    <property type="protein sequence ID" value="DAE14956.1"/>
    <property type="molecule type" value="Genomic_DNA"/>
</dbReference>
<sequence>MKNVPARFEAFTKTYRRCIMQITRTKAPVLIKKIKNRR</sequence>
<proteinExistence type="predicted"/>
<accession>A0A8S5Q909</accession>
<organism evidence="1">
    <name type="scientific">Siphoviridae sp. ctf8W5</name>
    <dbReference type="NCBI Taxonomy" id="2825595"/>
    <lineage>
        <taxon>Viruses</taxon>
        <taxon>Duplodnaviria</taxon>
        <taxon>Heunggongvirae</taxon>
        <taxon>Uroviricota</taxon>
        <taxon>Caudoviricetes</taxon>
    </lineage>
</organism>
<reference evidence="1" key="1">
    <citation type="journal article" date="2021" name="Proc. Natl. Acad. Sci. U.S.A.">
        <title>A Catalog of Tens of Thousands of Viruses from Human Metagenomes Reveals Hidden Associations with Chronic Diseases.</title>
        <authorList>
            <person name="Tisza M.J."/>
            <person name="Buck C.B."/>
        </authorList>
    </citation>
    <scope>NUCLEOTIDE SEQUENCE</scope>
    <source>
        <strain evidence="1">Ctf8W5</strain>
    </source>
</reference>
<protein>
    <submittedName>
        <fullName evidence="1">Uncharacterized protein</fullName>
    </submittedName>
</protein>
<evidence type="ECO:0000313" key="1">
    <source>
        <dbReference type="EMBL" id="DAE14956.1"/>
    </source>
</evidence>